<organism evidence="1">
    <name type="scientific">Bionectria ochroleuca</name>
    <name type="common">Gliocladium roseum</name>
    <dbReference type="NCBI Taxonomy" id="29856"/>
    <lineage>
        <taxon>Eukaryota</taxon>
        <taxon>Fungi</taxon>
        <taxon>Dikarya</taxon>
        <taxon>Ascomycota</taxon>
        <taxon>Pezizomycotina</taxon>
        <taxon>Sordariomycetes</taxon>
        <taxon>Hypocreomycetidae</taxon>
        <taxon>Hypocreales</taxon>
        <taxon>Bionectriaceae</taxon>
        <taxon>Clonostachys</taxon>
    </lineage>
</organism>
<name>A0A0B7K7N2_BIOOC</name>
<sequence length="27" mass="3225">MMAVSYGSRKKNALRRIWRIVICILVF</sequence>
<protein>
    <submittedName>
        <fullName evidence="1">Uncharacterized protein</fullName>
    </submittedName>
</protein>
<reference evidence="1" key="1">
    <citation type="submission" date="2015-01" db="EMBL/GenBank/DDBJ databases">
        <authorList>
            <person name="Durling Mikael"/>
        </authorList>
    </citation>
    <scope>NUCLEOTIDE SEQUENCE</scope>
</reference>
<dbReference type="AlphaFoldDB" id="A0A0B7K7N2"/>
<dbReference type="EMBL" id="CDPU01000021">
    <property type="protein sequence ID" value="CEO50980.1"/>
    <property type="molecule type" value="Genomic_DNA"/>
</dbReference>
<gene>
    <name evidence="1" type="ORF">BN869_000007038_1</name>
</gene>
<accession>A0A0B7K7N2</accession>
<proteinExistence type="predicted"/>
<evidence type="ECO:0000313" key="1">
    <source>
        <dbReference type="EMBL" id="CEO50980.1"/>
    </source>
</evidence>